<dbReference type="Gene3D" id="3.40.50.510">
    <property type="entry name" value="Phosphotransferase system, mannose-type IIA component"/>
    <property type="match status" value="1"/>
</dbReference>
<dbReference type="HOGENOM" id="CLU_2408374_0_0_0"/>
<dbReference type="GO" id="GO:0016020">
    <property type="term" value="C:membrane"/>
    <property type="evidence" value="ECO:0007669"/>
    <property type="project" value="InterPro"/>
</dbReference>
<feature type="domain" description="PTS EIIA type-4" evidence="2">
    <location>
        <begin position="19"/>
        <end position="74"/>
    </location>
</feature>
<dbReference type="InterPro" id="IPR004701">
    <property type="entry name" value="PTS_EIIA_man-typ"/>
</dbReference>
<evidence type="ECO:0000256" key="1">
    <source>
        <dbReference type="ARBA" id="ARBA00022679"/>
    </source>
</evidence>
<organism evidence="3 4">
    <name type="scientific">Deinococcus gobiensis (strain DSM 21396 / JCM 16679 / CGMCC 1.7299 / I-0)</name>
    <dbReference type="NCBI Taxonomy" id="745776"/>
    <lineage>
        <taxon>Bacteria</taxon>
        <taxon>Thermotogati</taxon>
        <taxon>Deinococcota</taxon>
        <taxon>Deinococci</taxon>
        <taxon>Deinococcales</taxon>
        <taxon>Deinococcaceae</taxon>
        <taxon>Deinococcus</taxon>
    </lineage>
</organism>
<sequence length="92" mass="9521">MLKGRKRPPDRGSLRELLDQSHDALVPLALGSAALSHSPALELPSDRERPHVRVADAPLVEGAVLAAVAATGGDLDSVANEAATGQNMPKVP</sequence>
<evidence type="ECO:0000313" key="3">
    <source>
        <dbReference type="EMBL" id="AFD26892.1"/>
    </source>
</evidence>
<dbReference type="EMBL" id="CP002192">
    <property type="protein sequence ID" value="AFD26892.1"/>
    <property type="molecule type" value="Genomic_DNA"/>
</dbReference>
<dbReference type="InterPro" id="IPR036662">
    <property type="entry name" value="PTS_EIIA_man-typ_sf"/>
</dbReference>
<keyword evidence="1" id="KW-0808">Transferase</keyword>
<dbReference type="KEGG" id="dgo:DGo_PA0006"/>
<dbReference type="Proteomes" id="UP000007575">
    <property type="component" value="Plasmid P1"/>
</dbReference>
<dbReference type="GO" id="GO:0016740">
    <property type="term" value="F:transferase activity"/>
    <property type="evidence" value="ECO:0007669"/>
    <property type="project" value="UniProtKB-KW"/>
</dbReference>
<dbReference type="AlphaFoldDB" id="H8H0M3"/>
<dbReference type="PATRIC" id="fig|745776.4.peg.3043"/>
<dbReference type="SUPFAM" id="SSF53062">
    <property type="entry name" value="PTS system fructose IIA component-like"/>
    <property type="match status" value="1"/>
</dbReference>
<protein>
    <recommendedName>
        <fullName evidence="2">PTS EIIA type-4 domain-containing protein</fullName>
    </recommendedName>
</protein>
<geneLocation type="plasmid" evidence="3 4">
    <name>P1</name>
</geneLocation>
<name>H8H0M3_DEIGI</name>
<proteinExistence type="predicted"/>
<reference evidence="3 4" key="1">
    <citation type="journal article" date="2012" name="PLoS ONE">
        <title>Genome sequence and transcriptome analysis of the radioresistant bacterium Deinococcus gobiensis: insights into the extreme environmental adaptations.</title>
        <authorList>
            <person name="Yuan M."/>
            <person name="Chen M."/>
            <person name="Zhang W."/>
            <person name="Lu W."/>
            <person name="Wang J."/>
            <person name="Yang M."/>
            <person name="Zhao P."/>
            <person name="Tang R."/>
            <person name="Li X."/>
            <person name="Hao Y."/>
            <person name="Zhou Z."/>
            <person name="Zhan Y."/>
            <person name="Yu H."/>
            <person name="Teng C."/>
            <person name="Yan Y."/>
            <person name="Ping S."/>
            <person name="Wang Y."/>
            <person name="Lin M."/>
        </authorList>
    </citation>
    <scope>NUCLEOTIDE SEQUENCE [LARGE SCALE GENOMIC DNA]</scope>
    <source>
        <strain evidence="4">DSM 21396 / JCM 16679 / CGMCC 1.7299 / I-0</strain>
        <plasmid evidence="3">P1</plasmid>
    </source>
</reference>
<dbReference type="Pfam" id="PF03610">
    <property type="entry name" value="EIIA-man"/>
    <property type="match status" value="1"/>
</dbReference>
<evidence type="ECO:0000313" key="4">
    <source>
        <dbReference type="Proteomes" id="UP000007575"/>
    </source>
</evidence>
<dbReference type="RefSeq" id="WP_014695410.1">
    <property type="nucleotide sequence ID" value="NC_017805.1"/>
</dbReference>
<keyword evidence="3" id="KW-0614">Plasmid</keyword>
<accession>H8H0M3</accession>
<keyword evidence="4" id="KW-1185">Reference proteome</keyword>
<gene>
    <name evidence="3" type="ordered locus">DGo_PA0006</name>
</gene>
<dbReference type="GO" id="GO:0009401">
    <property type="term" value="P:phosphoenolpyruvate-dependent sugar phosphotransferase system"/>
    <property type="evidence" value="ECO:0007669"/>
    <property type="project" value="InterPro"/>
</dbReference>
<evidence type="ECO:0000259" key="2">
    <source>
        <dbReference type="Pfam" id="PF03610"/>
    </source>
</evidence>